<organism evidence="1 2">
    <name type="scientific">Pedobacter westerhofensis</name>
    <dbReference type="NCBI Taxonomy" id="425512"/>
    <lineage>
        <taxon>Bacteria</taxon>
        <taxon>Pseudomonadati</taxon>
        <taxon>Bacteroidota</taxon>
        <taxon>Sphingobacteriia</taxon>
        <taxon>Sphingobacteriales</taxon>
        <taxon>Sphingobacteriaceae</taxon>
        <taxon>Pedobacter</taxon>
    </lineage>
</organism>
<reference evidence="1 2" key="1">
    <citation type="submission" date="2017-05" db="EMBL/GenBank/DDBJ databases">
        <authorList>
            <person name="Varghese N."/>
            <person name="Submissions S."/>
        </authorList>
    </citation>
    <scope>NUCLEOTIDE SEQUENCE [LARGE SCALE GENOMIC DNA]</scope>
    <source>
        <strain evidence="1 2">DSM 19036</strain>
    </source>
</reference>
<sequence length="80" mass="9581">MSFFRCKMIGFYLQDAFVQDWVDNTMVFIEVKNLTKVYSDLISLNLETKYPEIKLIPIRLEHWGREFFLHDPSGILWHVG</sequence>
<keyword evidence="2" id="KW-1185">Reference proteome</keyword>
<evidence type="ECO:0008006" key="3">
    <source>
        <dbReference type="Google" id="ProtNLM"/>
    </source>
</evidence>
<evidence type="ECO:0000313" key="1">
    <source>
        <dbReference type="EMBL" id="SMO99231.1"/>
    </source>
</evidence>
<dbReference type="InterPro" id="IPR029068">
    <property type="entry name" value="Glyas_Bleomycin-R_OHBP_Dase"/>
</dbReference>
<proteinExistence type="predicted"/>
<dbReference type="Proteomes" id="UP000320300">
    <property type="component" value="Unassembled WGS sequence"/>
</dbReference>
<dbReference type="AlphaFoldDB" id="A0A521FUL1"/>
<name>A0A521FUL1_9SPHI</name>
<dbReference type="Gene3D" id="3.10.180.10">
    <property type="entry name" value="2,3-Dihydroxybiphenyl 1,2-Dioxygenase, domain 1"/>
    <property type="match status" value="1"/>
</dbReference>
<dbReference type="EMBL" id="FXTN01000021">
    <property type="protein sequence ID" value="SMO99231.1"/>
    <property type="molecule type" value="Genomic_DNA"/>
</dbReference>
<accession>A0A521FUL1</accession>
<evidence type="ECO:0000313" key="2">
    <source>
        <dbReference type="Proteomes" id="UP000320300"/>
    </source>
</evidence>
<protein>
    <recommendedName>
        <fullName evidence="3">Glyoxalase</fullName>
    </recommendedName>
</protein>
<dbReference type="SUPFAM" id="SSF54593">
    <property type="entry name" value="Glyoxalase/Bleomycin resistance protein/Dihydroxybiphenyl dioxygenase"/>
    <property type="match status" value="1"/>
</dbReference>
<gene>
    <name evidence="1" type="ORF">SAMN06265348_1212</name>
</gene>